<organism evidence="6 7">
    <name type="scientific">Nocardia speluncae</name>
    <dbReference type="NCBI Taxonomy" id="419477"/>
    <lineage>
        <taxon>Bacteria</taxon>
        <taxon>Bacillati</taxon>
        <taxon>Actinomycetota</taxon>
        <taxon>Actinomycetes</taxon>
        <taxon>Mycobacteriales</taxon>
        <taxon>Nocardiaceae</taxon>
        <taxon>Nocardia</taxon>
    </lineage>
</organism>
<reference evidence="6 7" key="1">
    <citation type="submission" date="2020-04" db="EMBL/GenBank/DDBJ databases">
        <title>MicrobeNet Type strains.</title>
        <authorList>
            <person name="Nicholson A.C."/>
        </authorList>
    </citation>
    <scope>NUCLEOTIDE SEQUENCE [LARGE SCALE GENOMIC DNA]</scope>
    <source>
        <strain evidence="6 7">DSM 45078</strain>
    </source>
</reference>
<feature type="DNA-binding region" description="H-T-H motif" evidence="4">
    <location>
        <begin position="49"/>
        <end position="68"/>
    </location>
</feature>
<evidence type="ECO:0000256" key="1">
    <source>
        <dbReference type="ARBA" id="ARBA00023015"/>
    </source>
</evidence>
<dbReference type="Gene3D" id="1.10.10.60">
    <property type="entry name" value="Homeodomain-like"/>
    <property type="match status" value="1"/>
</dbReference>
<evidence type="ECO:0000313" key="7">
    <source>
        <dbReference type="Proteomes" id="UP000565715"/>
    </source>
</evidence>
<accession>A0A846XAR8</accession>
<dbReference type="InterPro" id="IPR011075">
    <property type="entry name" value="TetR_C"/>
</dbReference>
<keyword evidence="7" id="KW-1185">Reference proteome</keyword>
<keyword evidence="3" id="KW-0804">Transcription</keyword>
<dbReference type="EMBL" id="JAAXOO010000002">
    <property type="protein sequence ID" value="NKY33118.1"/>
    <property type="molecule type" value="Genomic_DNA"/>
</dbReference>
<protein>
    <submittedName>
        <fullName evidence="6">TetR/AcrR family transcriptional regulator</fullName>
    </submittedName>
</protein>
<evidence type="ECO:0000259" key="5">
    <source>
        <dbReference type="PROSITE" id="PS50977"/>
    </source>
</evidence>
<keyword evidence="1" id="KW-0805">Transcription regulation</keyword>
<dbReference type="SUPFAM" id="SSF46689">
    <property type="entry name" value="Homeodomain-like"/>
    <property type="match status" value="1"/>
</dbReference>
<evidence type="ECO:0000256" key="2">
    <source>
        <dbReference type="ARBA" id="ARBA00023125"/>
    </source>
</evidence>
<dbReference type="GO" id="GO:0003677">
    <property type="term" value="F:DNA binding"/>
    <property type="evidence" value="ECO:0007669"/>
    <property type="project" value="UniProtKB-UniRule"/>
</dbReference>
<evidence type="ECO:0000313" key="6">
    <source>
        <dbReference type="EMBL" id="NKY33118.1"/>
    </source>
</evidence>
<name>A0A846XAR8_9NOCA</name>
<dbReference type="PROSITE" id="PS50977">
    <property type="entry name" value="HTH_TETR_2"/>
    <property type="match status" value="1"/>
</dbReference>
<dbReference type="Gene3D" id="1.10.357.10">
    <property type="entry name" value="Tetracycline Repressor, domain 2"/>
    <property type="match status" value="1"/>
</dbReference>
<dbReference type="InterPro" id="IPR009057">
    <property type="entry name" value="Homeodomain-like_sf"/>
</dbReference>
<comment type="caution">
    <text evidence="6">The sequence shown here is derived from an EMBL/GenBank/DDBJ whole genome shotgun (WGS) entry which is preliminary data.</text>
</comment>
<sequence>MSPDTSGLDIQHVKASDGRVPQARGLATRTKLLQSTSALLQVHRYHDITVADIAGEAQTSTATFYQYFPDIASAALELVRLVIDEGGRMTKIVRETDWSGPSAYTGSEALASEFLSFWAEHMAILRVLDLFLAEGDRRFYELRLRFLSEVTDEITHAAGRYRTHSGEAGSAEPRAVGAVLVSMLAHVAAHQTGMQTEGIATAETQKVMAQIIHHAITGR</sequence>
<evidence type="ECO:0000256" key="3">
    <source>
        <dbReference type="ARBA" id="ARBA00023163"/>
    </source>
</evidence>
<dbReference type="RefSeq" id="WP_068040424.1">
    <property type="nucleotide sequence ID" value="NZ_JAAXOO010000002.1"/>
</dbReference>
<keyword evidence="2 4" id="KW-0238">DNA-binding</keyword>
<proteinExistence type="predicted"/>
<evidence type="ECO:0000256" key="4">
    <source>
        <dbReference type="PROSITE-ProRule" id="PRU00335"/>
    </source>
</evidence>
<gene>
    <name evidence="6" type="ORF">HGA13_08565</name>
</gene>
<dbReference type="Proteomes" id="UP000565715">
    <property type="component" value="Unassembled WGS sequence"/>
</dbReference>
<feature type="domain" description="HTH tetR-type" evidence="5">
    <location>
        <begin position="26"/>
        <end position="86"/>
    </location>
</feature>
<dbReference type="AlphaFoldDB" id="A0A846XAR8"/>
<dbReference type="Pfam" id="PF00440">
    <property type="entry name" value="TetR_N"/>
    <property type="match status" value="1"/>
</dbReference>
<dbReference type="InterPro" id="IPR001647">
    <property type="entry name" value="HTH_TetR"/>
</dbReference>
<dbReference type="Pfam" id="PF19352">
    <property type="entry name" value="TetR_C_38"/>
    <property type="match status" value="1"/>
</dbReference>